<evidence type="ECO:0000313" key="2">
    <source>
        <dbReference type="Proteomes" id="UP000805193"/>
    </source>
</evidence>
<protein>
    <submittedName>
        <fullName evidence="1">Uncharacterized protein</fullName>
    </submittedName>
</protein>
<dbReference type="Proteomes" id="UP000805193">
    <property type="component" value="Unassembled WGS sequence"/>
</dbReference>
<reference evidence="1 2" key="1">
    <citation type="journal article" date="2020" name="Cell">
        <title>Large-Scale Comparative Analyses of Tick Genomes Elucidate Their Genetic Diversity and Vector Capacities.</title>
        <authorList>
            <consortium name="Tick Genome and Microbiome Consortium (TIGMIC)"/>
            <person name="Jia N."/>
            <person name="Wang J."/>
            <person name="Shi W."/>
            <person name="Du L."/>
            <person name="Sun Y."/>
            <person name="Zhan W."/>
            <person name="Jiang J.F."/>
            <person name="Wang Q."/>
            <person name="Zhang B."/>
            <person name="Ji P."/>
            <person name="Bell-Sakyi L."/>
            <person name="Cui X.M."/>
            <person name="Yuan T.T."/>
            <person name="Jiang B.G."/>
            <person name="Yang W.F."/>
            <person name="Lam T.T."/>
            <person name="Chang Q.C."/>
            <person name="Ding S.J."/>
            <person name="Wang X.J."/>
            <person name="Zhu J.G."/>
            <person name="Ruan X.D."/>
            <person name="Zhao L."/>
            <person name="Wei J.T."/>
            <person name="Ye R.Z."/>
            <person name="Que T.C."/>
            <person name="Du C.H."/>
            <person name="Zhou Y.H."/>
            <person name="Cheng J.X."/>
            <person name="Dai P.F."/>
            <person name="Guo W.B."/>
            <person name="Han X.H."/>
            <person name="Huang E.J."/>
            <person name="Li L.F."/>
            <person name="Wei W."/>
            <person name="Gao Y.C."/>
            <person name="Liu J.Z."/>
            <person name="Shao H.Z."/>
            <person name="Wang X."/>
            <person name="Wang C.C."/>
            <person name="Yang T.C."/>
            <person name="Huo Q.B."/>
            <person name="Li W."/>
            <person name="Chen H.Y."/>
            <person name="Chen S.E."/>
            <person name="Zhou L.G."/>
            <person name="Ni X.B."/>
            <person name="Tian J.H."/>
            <person name="Sheng Y."/>
            <person name="Liu T."/>
            <person name="Pan Y.S."/>
            <person name="Xia L.Y."/>
            <person name="Li J."/>
            <person name="Zhao F."/>
            <person name="Cao W.C."/>
        </authorList>
    </citation>
    <scope>NUCLEOTIDE SEQUENCE [LARGE SCALE GENOMIC DNA]</scope>
    <source>
        <strain evidence="1">Iper-2018</strain>
    </source>
</reference>
<gene>
    <name evidence="1" type="ORF">HPB47_011544</name>
</gene>
<accession>A0AC60NVZ5</accession>
<comment type="caution">
    <text evidence="1">The sequence shown here is derived from an EMBL/GenBank/DDBJ whole genome shotgun (WGS) entry which is preliminary data.</text>
</comment>
<name>A0AC60NVZ5_IXOPE</name>
<evidence type="ECO:0000313" key="1">
    <source>
        <dbReference type="EMBL" id="KAG0411334.1"/>
    </source>
</evidence>
<organism evidence="1 2">
    <name type="scientific">Ixodes persulcatus</name>
    <name type="common">Taiga tick</name>
    <dbReference type="NCBI Taxonomy" id="34615"/>
    <lineage>
        <taxon>Eukaryota</taxon>
        <taxon>Metazoa</taxon>
        <taxon>Ecdysozoa</taxon>
        <taxon>Arthropoda</taxon>
        <taxon>Chelicerata</taxon>
        <taxon>Arachnida</taxon>
        <taxon>Acari</taxon>
        <taxon>Parasitiformes</taxon>
        <taxon>Ixodida</taxon>
        <taxon>Ixodoidea</taxon>
        <taxon>Ixodidae</taxon>
        <taxon>Ixodinae</taxon>
        <taxon>Ixodes</taxon>
    </lineage>
</organism>
<sequence>MASVQLADMRKPYVSGTLLEKDLPTLNPIELFEMWFLEVKEGGLMYESNAVALSTTTKTGYPSSRMVLLKGYGPDGFVFFTNYNSRKGRELEENPNASLLFYWDRHHRQVRVEGTVERTSVDVSDKYFHSRPRDSQLSAVVSRQSHVIESRAMAFAFRYITPFPRFERTFGAPGRVRAMVAKRARPVGDRSAAAPVCKLAKTPPPGHRFVPSARRLLPFHGGDDPEDAYVVSANQCLPSWMPCLNGAIASWKPVLSEGKHIPEGWWEYRWTSYDDAGVTSGDAANMVA</sequence>
<dbReference type="EMBL" id="JABSTQ010011439">
    <property type="protein sequence ID" value="KAG0411334.1"/>
    <property type="molecule type" value="Genomic_DNA"/>
</dbReference>
<proteinExistence type="predicted"/>
<keyword evidence="2" id="KW-1185">Reference proteome</keyword>